<protein>
    <submittedName>
        <fullName evidence="8">Flagellar hook-associated protein FlgL</fullName>
    </submittedName>
</protein>
<dbReference type="PANTHER" id="PTHR42792">
    <property type="entry name" value="FLAGELLIN"/>
    <property type="match status" value="1"/>
</dbReference>
<evidence type="ECO:0000259" key="6">
    <source>
        <dbReference type="Pfam" id="PF00669"/>
    </source>
</evidence>
<dbReference type="PANTHER" id="PTHR42792:SF1">
    <property type="entry name" value="FLAGELLAR HOOK-ASSOCIATED PROTEIN 3"/>
    <property type="match status" value="1"/>
</dbReference>
<keyword evidence="9" id="KW-1185">Reference proteome</keyword>
<keyword evidence="8" id="KW-0282">Flagellum</keyword>
<evidence type="ECO:0000313" key="8">
    <source>
        <dbReference type="EMBL" id="QDO83453.1"/>
    </source>
</evidence>
<dbReference type="Gene3D" id="1.20.1330.10">
    <property type="entry name" value="f41 fragment of flagellin, N-terminal domain"/>
    <property type="match status" value="1"/>
</dbReference>
<dbReference type="InterPro" id="IPR001029">
    <property type="entry name" value="Flagellin_N"/>
</dbReference>
<reference evidence="8 9" key="1">
    <citation type="submission" date="2019-07" db="EMBL/GenBank/DDBJ databases">
        <title>Shewanella sp. YLB-06 whole genomic sequence.</title>
        <authorList>
            <person name="Yu L."/>
        </authorList>
    </citation>
    <scope>NUCLEOTIDE SEQUENCE [LARGE SCALE GENOMIC DNA]</scope>
    <source>
        <strain evidence="8 9">YLB-06</strain>
    </source>
</reference>
<proteinExistence type="inferred from homology"/>
<comment type="similarity">
    <text evidence="3">Belongs to the bacterial flagellin family.</text>
</comment>
<keyword evidence="5" id="KW-0975">Bacterial flagellum</keyword>
<feature type="domain" description="Flagellin N-terminal" evidence="6">
    <location>
        <begin position="3"/>
        <end position="140"/>
    </location>
</feature>
<dbReference type="SUPFAM" id="SSF64518">
    <property type="entry name" value="Phase 1 flagellin"/>
    <property type="match status" value="1"/>
</dbReference>
<comment type="subcellular location">
    <subcellularLocation>
        <location evidence="1">Bacterial flagellum</location>
    </subcellularLocation>
    <subcellularLocation>
        <location evidence="2">Secreted</location>
    </subcellularLocation>
</comment>
<dbReference type="InterPro" id="IPR001492">
    <property type="entry name" value="Flagellin"/>
</dbReference>
<name>A0ABX5WWJ7_9GAMM</name>
<evidence type="ECO:0000256" key="2">
    <source>
        <dbReference type="ARBA" id="ARBA00004613"/>
    </source>
</evidence>
<sequence>MRISTAQLFSQNINSILNKQSATSQIIDQLSSGKRVNTAGDDPVAAIAIDNLSQQNALVDQYMKNIDYANNRLSLTESKLGMAETLASSTREQVLRAVNGTLSDTDRQTVADQLRGTLEELLAIANSKDESGNYLFSGFETNVQPFTFDVSGNIVYSGDNGVRSSIVASGVTIGTNVPGDSAFMNAPSGLGDFSANYLSSQVGDFNVESAKISNPATYVADTYTFTMAGANLEVRDSSSTLVTTVAGFDPSTPVQFNGIEVKLDGMPAAGDSFSITPQSSVSIFDTINQAISLIEDPNKVNTPQGKAELAQILNNIDGGVNQISTERGVSGTALKSLESYSTNHVDEKIVNSSALSLLEDLDYASAITELEKQQVALQAASSVFSKVGSVSLFDYI</sequence>
<dbReference type="RefSeq" id="WP_144045830.1">
    <property type="nucleotide sequence ID" value="NZ_CP041614.1"/>
</dbReference>
<evidence type="ECO:0000256" key="3">
    <source>
        <dbReference type="ARBA" id="ARBA00005709"/>
    </source>
</evidence>
<evidence type="ECO:0000256" key="1">
    <source>
        <dbReference type="ARBA" id="ARBA00004365"/>
    </source>
</evidence>
<dbReference type="NCBIfam" id="TIGR02550">
    <property type="entry name" value="flagell_flgL"/>
    <property type="match status" value="1"/>
</dbReference>
<accession>A0ABX5WWJ7</accession>
<evidence type="ECO:0000256" key="4">
    <source>
        <dbReference type="ARBA" id="ARBA00022525"/>
    </source>
</evidence>
<evidence type="ECO:0000313" key="9">
    <source>
        <dbReference type="Proteomes" id="UP000315947"/>
    </source>
</evidence>
<dbReference type="InterPro" id="IPR046358">
    <property type="entry name" value="Flagellin_C"/>
</dbReference>
<organism evidence="8 9">
    <name type="scientific">Shewanella psychropiezotolerans</name>
    <dbReference type="NCBI Taxonomy" id="2593655"/>
    <lineage>
        <taxon>Bacteria</taxon>
        <taxon>Pseudomonadati</taxon>
        <taxon>Pseudomonadota</taxon>
        <taxon>Gammaproteobacteria</taxon>
        <taxon>Alteromonadales</taxon>
        <taxon>Shewanellaceae</taxon>
        <taxon>Shewanella</taxon>
    </lineage>
</organism>
<keyword evidence="8" id="KW-0969">Cilium</keyword>
<dbReference type="Pfam" id="PF00700">
    <property type="entry name" value="Flagellin_C"/>
    <property type="match status" value="1"/>
</dbReference>
<dbReference type="InterPro" id="IPR013384">
    <property type="entry name" value="Flagell_FlgL"/>
</dbReference>
<gene>
    <name evidence="8" type="primary">flgL</name>
    <name evidence="8" type="ORF">FM037_09690</name>
</gene>
<dbReference type="EMBL" id="CP041614">
    <property type="protein sequence ID" value="QDO83453.1"/>
    <property type="molecule type" value="Genomic_DNA"/>
</dbReference>
<evidence type="ECO:0000259" key="7">
    <source>
        <dbReference type="Pfam" id="PF00700"/>
    </source>
</evidence>
<dbReference type="Pfam" id="PF00669">
    <property type="entry name" value="Flagellin_N"/>
    <property type="match status" value="1"/>
</dbReference>
<evidence type="ECO:0000256" key="5">
    <source>
        <dbReference type="ARBA" id="ARBA00023143"/>
    </source>
</evidence>
<keyword evidence="8" id="KW-0966">Cell projection</keyword>
<keyword evidence="4" id="KW-0964">Secreted</keyword>
<dbReference type="Proteomes" id="UP000315947">
    <property type="component" value="Chromosome"/>
</dbReference>
<feature type="domain" description="Flagellin C-terminal" evidence="7">
    <location>
        <begin position="314"/>
        <end position="395"/>
    </location>
</feature>